<dbReference type="Gene3D" id="1.10.510.10">
    <property type="entry name" value="Transferase(Phosphotransferase) domain 1"/>
    <property type="match status" value="1"/>
</dbReference>
<keyword evidence="2" id="KW-1185">Reference proteome</keyword>
<proteinExistence type="predicted"/>
<dbReference type="AlphaFoldDB" id="A0A547Q6M9"/>
<organism evidence="1 2">
    <name type="scientific">Palleronia caenipelagi</name>
    <dbReference type="NCBI Taxonomy" id="2489174"/>
    <lineage>
        <taxon>Bacteria</taxon>
        <taxon>Pseudomonadati</taxon>
        <taxon>Pseudomonadota</taxon>
        <taxon>Alphaproteobacteria</taxon>
        <taxon>Rhodobacterales</taxon>
        <taxon>Roseobacteraceae</taxon>
        <taxon>Palleronia</taxon>
    </lineage>
</organism>
<dbReference type="OrthoDB" id="7856512at2"/>
<accession>A0A547Q6M9</accession>
<protein>
    <submittedName>
        <fullName evidence="1">Uncharacterized protein</fullName>
    </submittedName>
</protein>
<comment type="caution">
    <text evidence="1">The sequence shown here is derived from an EMBL/GenBank/DDBJ whole genome shotgun (WGS) entry which is preliminary data.</text>
</comment>
<evidence type="ECO:0000313" key="2">
    <source>
        <dbReference type="Proteomes" id="UP000318590"/>
    </source>
</evidence>
<dbReference type="EMBL" id="VFSV01000008">
    <property type="protein sequence ID" value="TRD22042.1"/>
    <property type="molecule type" value="Genomic_DNA"/>
</dbReference>
<name>A0A547Q6M9_9RHOB</name>
<dbReference type="SUPFAM" id="SSF56112">
    <property type="entry name" value="Protein kinase-like (PK-like)"/>
    <property type="match status" value="1"/>
</dbReference>
<dbReference type="Gene3D" id="1.20.1270.170">
    <property type="match status" value="1"/>
</dbReference>
<evidence type="ECO:0000313" key="1">
    <source>
        <dbReference type="EMBL" id="TRD22042.1"/>
    </source>
</evidence>
<dbReference type="Proteomes" id="UP000318590">
    <property type="component" value="Unassembled WGS sequence"/>
</dbReference>
<sequence length="356" mass="39599">MGVSPAGCNRYYASISTGETMPDKTITQEQLKRAALRHWPALAKQAGLEEHLERVEVLHSRHDASSPRIVLKLSGSTGPVALKCKLEARKQKKFPAEIAANRRAAEKMADNSDYRVPHILAVQDGAVLLEYAEASNVYHLIRQKPRAEHLPIIERAGAWLDQFHRTGAIEERVFRTKFFINNIKDLVSLTSEGLSSIPMPEQFLNIARKHIRQGRQMDEVDCLTGELHGDFHLRNLLIGNAVWGVDLLPVNAGPFERDIALFLVRYGALSASYDEIPDGAAVPADITEAFFSGYRLTLPDSPVLAFFLRHRALMDWAKLVSSGDKSKMASDPVLSLTQIERLSGLRAMAARLFAKA</sequence>
<dbReference type="InterPro" id="IPR011009">
    <property type="entry name" value="Kinase-like_dom_sf"/>
</dbReference>
<reference evidence="1 2" key="1">
    <citation type="submission" date="2019-06" db="EMBL/GenBank/DDBJ databases">
        <title>Paenimaribius caenipelagi gen. nov., sp. nov., isolated from a tidal flat.</title>
        <authorList>
            <person name="Yoon J.-H."/>
        </authorList>
    </citation>
    <scope>NUCLEOTIDE SEQUENCE [LARGE SCALE GENOMIC DNA]</scope>
    <source>
        <strain evidence="1 2">JBTF-M29</strain>
    </source>
</reference>
<gene>
    <name evidence="1" type="ORF">FEV53_06630</name>
</gene>